<gene>
    <name evidence="3" type="ordered locus">MODMU_0403</name>
</gene>
<keyword evidence="2" id="KW-0732">Signal</keyword>
<name>I4ER48_MODI5</name>
<dbReference type="AlphaFoldDB" id="I4ER48"/>
<dbReference type="KEGG" id="mmar:MODMU_0403"/>
<evidence type="ECO:0000256" key="1">
    <source>
        <dbReference type="SAM" id="Phobius"/>
    </source>
</evidence>
<dbReference type="STRING" id="477641.MODMU_0403"/>
<feature type="transmembrane region" description="Helical" evidence="1">
    <location>
        <begin position="85"/>
        <end position="104"/>
    </location>
</feature>
<feature type="transmembrane region" description="Helical" evidence="1">
    <location>
        <begin position="113"/>
        <end position="131"/>
    </location>
</feature>
<evidence type="ECO:0000313" key="3">
    <source>
        <dbReference type="EMBL" id="CCH85861.1"/>
    </source>
</evidence>
<dbReference type="eggNOG" id="ENOG5032RK8">
    <property type="taxonomic scope" value="Bacteria"/>
</dbReference>
<sequence>MQRAADRVLVVALVLGFAAASGALAARTGAWGLPHNDDWAMLRIAQRLGDTGELRLVGWNRMSLVGQSVLGAGALRLVGGGVSTLQAVSLAAAALLPAVAYALLRRFLPPGRAVLGALTLVGTCELWLLSASFMTDVLAALLVVGCLLLGVAAVRAPARRAAVLLLVGAVLGGLWAFTVREGALAAPVAVLLAAAVGRRDLRAPVWASAGAGGVAVVVFELWRRSLPGDDPPVLVVDLVATAAHGVEALLWTGLVLSPVTLLLGRWWRRGRAWVAVGVTGCLAGWVGLGLDRPLFPANYLSQRGGYSTAELGSRAVLVPDAVWAVVCVVAVVSAGVLVERLADRRGRRVAAGTDPAARVLTWFLALTVAGLLVQDLVGQATYSRYLLALPPVLAVLVLQTVPSAGTAAAPHRRAWVGSAVLLAACCALAVVLTAGTLRSDTARWTAAQELADAGVDPMSIAVGQEWSGWHSAVPAVHAGRDAPGDRGWWTGMFSGASECWLVAVDDRERAGYRLVSAGSGVWVSRAETTC</sequence>
<feature type="signal peptide" evidence="2">
    <location>
        <begin position="1"/>
        <end position="25"/>
    </location>
</feature>
<keyword evidence="4" id="KW-1185">Reference proteome</keyword>
<dbReference type="Proteomes" id="UP000006461">
    <property type="component" value="Chromosome"/>
</dbReference>
<proteinExistence type="predicted"/>
<feature type="transmembrane region" description="Helical" evidence="1">
    <location>
        <begin position="272"/>
        <end position="290"/>
    </location>
</feature>
<keyword evidence="1" id="KW-0812">Transmembrane</keyword>
<feature type="transmembrane region" description="Helical" evidence="1">
    <location>
        <begin position="359"/>
        <end position="377"/>
    </location>
</feature>
<feature type="transmembrane region" description="Helical" evidence="1">
    <location>
        <begin position="205"/>
        <end position="222"/>
    </location>
</feature>
<evidence type="ECO:0000313" key="4">
    <source>
        <dbReference type="Proteomes" id="UP000006461"/>
    </source>
</evidence>
<organism evidence="3 4">
    <name type="scientific">Modestobacter italicus (strain DSM 44449 / CECT 9708 / BC 501)</name>
    <dbReference type="NCBI Taxonomy" id="2732864"/>
    <lineage>
        <taxon>Bacteria</taxon>
        <taxon>Bacillati</taxon>
        <taxon>Actinomycetota</taxon>
        <taxon>Actinomycetes</taxon>
        <taxon>Geodermatophilales</taxon>
        <taxon>Geodermatophilaceae</taxon>
        <taxon>Modestobacter</taxon>
    </lineage>
</organism>
<feature type="transmembrane region" description="Helical" evidence="1">
    <location>
        <begin position="137"/>
        <end position="154"/>
    </location>
</feature>
<feature type="transmembrane region" description="Helical" evidence="1">
    <location>
        <begin position="183"/>
        <end position="198"/>
    </location>
</feature>
<keyword evidence="1" id="KW-0472">Membrane</keyword>
<feature type="transmembrane region" description="Helical" evidence="1">
    <location>
        <begin position="161"/>
        <end position="177"/>
    </location>
</feature>
<dbReference type="PATRIC" id="fig|477641.3.peg.379"/>
<dbReference type="HOGENOM" id="CLU_478748_0_0_11"/>
<feature type="transmembrane region" description="Helical" evidence="1">
    <location>
        <begin position="242"/>
        <end position="263"/>
    </location>
</feature>
<dbReference type="OMA" id="PAFRIRH"/>
<evidence type="ECO:0000256" key="2">
    <source>
        <dbReference type="SAM" id="SignalP"/>
    </source>
</evidence>
<feature type="transmembrane region" description="Helical" evidence="1">
    <location>
        <begin position="383"/>
        <end position="402"/>
    </location>
</feature>
<feature type="transmembrane region" description="Helical" evidence="1">
    <location>
        <begin position="414"/>
        <end position="437"/>
    </location>
</feature>
<dbReference type="OrthoDB" id="4775433at2"/>
<feature type="transmembrane region" description="Helical" evidence="1">
    <location>
        <begin position="321"/>
        <end position="338"/>
    </location>
</feature>
<dbReference type="EMBL" id="FO203431">
    <property type="protein sequence ID" value="CCH85861.1"/>
    <property type="molecule type" value="Genomic_DNA"/>
</dbReference>
<reference evidence="3 4" key="1">
    <citation type="journal article" date="2012" name="J. Bacteriol.">
        <title>Genome Sequence of Radiation-Resistant Modestobacter marinus Strain BC501, a Representative Actinobacterium That Thrives on Calcareous Stone Surfaces.</title>
        <authorList>
            <person name="Normand P."/>
            <person name="Gury J."/>
            <person name="Pujic P."/>
            <person name="Chouaia B."/>
            <person name="Crotti E."/>
            <person name="Brusetti L."/>
            <person name="Daffonchio D."/>
            <person name="Vacherie B."/>
            <person name="Barbe V."/>
            <person name="Medigue C."/>
            <person name="Calteau A."/>
            <person name="Ghodhbane-Gtari F."/>
            <person name="Essoussi I."/>
            <person name="Nouioui I."/>
            <person name="Abbassi-Ghozzi I."/>
            <person name="Gtari M."/>
        </authorList>
    </citation>
    <scope>NUCLEOTIDE SEQUENCE [LARGE SCALE GENOMIC DNA]</scope>
    <source>
        <strain evidence="4">BC 501</strain>
    </source>
</reference>
<keyword evidence="1" id="KW-1133">Transmembrane helix</keyword>
<feature type="chain" id="PRO_5003689211" description="Glycosyltransferase RgtA/B/C/D-like domain-containing protein" evidence="2">
    <location>
        <begin position="26"/>
        <end position="530"/>
    </location>
</feature>
<accession>I4ER48</accession>
<protein>
    <recommendedName>
        <fullName evidence="5">Glycosyltransferase RgtA/B/C/D-like domain-containing protein</fullName>
    </recommendedName>
</protein>
<evidence type="ECO:0008006" key="5">
    <source>
        <dbReference type="Google" id="ProtNLM"/>
    </source>
</evidence>